<comment type="caution">
    <text evidence="7">The sequence shown here is derived from an EMBL/GenBank/DDBJ whole genome shotgun (WGS) entry which is preliminary data.</text>
</comment>
<dbReference type="PROSITE" id="PS01005">
    <property type="entry name" value="FORMATE_NITRITE_TP_1"/>
    <property type="match status" value="1"/>
</dbReference>
<protein>
    <submittedName>
        <fullName evidence="7">Formate transporter FocA</fullName>
    </submittedName>
</protein>
<dbReference type="InterPro" id="IPR024002">
    <property type="entry name" value="For/NO2_transpt_CS"/>
</dbReference>
<name>A0A2W7TZ91_9FLAO</name>
<dbReference type="InterPro" id="IPR023271">
    <property type="entry name" value="Aquaporin-like"/>
</dbReference>
<dbReference type="Proteomes" id="UP000249177">
    <property type="component" value="Unassembled WGS sequence"/>
</dbReference>
<dbReference type="EMBL" id="QKXH01000002">
    <property type="protein sequence ID" value="PZX94686.1"/>
    <property type="molecule type" value="Genomic_DNA"/>
</dbReference>
<feature type="transmembrane region" description="Helical" evidence="6">
    <location>
        <begin position="73"/>
        <end position="99"/>
    </location>
</feature>
<feature type="transmembrane region" description="Helical" evidence="6">
    <location>
        <begin position="193"/>
        <end position="215"/>
    </location>
</feature>
<dbReference type="PROSITE" id="PS01006">
    <property type="entry name" value="FORMATE_NITRITE_TP_2"/>
    <property type="match status" value="1"/>
</dbReference>
<proteinExistence type="inferred from homology"/>
<dbReference type="PANTHER" id="PTHR30520">
    <property type="entry name" value="FORMATE TRANSPORTER-RELATED"/>
    <property type="match status" value="1"/>
</dbReference>
<sequence>MNVKNVDSLLPPEMALQAELIGVSKVNMTVSKTLVLAMLAGAFIAFGSIFFTTVTAGSTMSYGMARLFGGFSFSLGLVLVIVGGAELFTGNNLIIMAWANKKISTFQIVKNWFSVYLGNMIGALFIALLLFFSKQYSFASGAVGINMLNIAKTKCELGFVQAIMLGILCNILVCLAVWLCFSSRSIAGKIASILFPITAFVTCGFEHSIANMYFIPEAILVLNHGDHKFLKLVHQSKLNYDSISWSNYLFNNLLPVTIGNIIGGAVLVGLLYWFVFLRRSKK</sequence>
<evidence type="ECO:0000313" key="8">
    <source>
        <dbReference type="Proteomes" id="UP000249177"/>
    </source>
</evidence>
<keyword evidence="2 6" id="KW-0812">Transmembrane</keyword>
<gene>
    <name evidence="7" type="ORF">DOS84_03785</name>
</gene>
<keyword evidence="8" id="KW-1185">Reference proteome</keyword>
<comment type="similarity">
    <text evidence="5">Belongs to the FNT transporter (TC 1.A.16) family.</text>
</comment>
<feature type="transmembrane region" description="Helical" evidence="6">
    <location>
        <begin position="253"/>
        <end position="277"/>
    </location>
</feature>
<evidence type="ECO:0000256" key="3">
    <source>
        <dbReference type="ARBA" id="ARBA00022989"/>
    </source>
</evidence>
<evidence type="ECO:0000256" key="1">
    <source>
        <dbReference type="ARBA" id="ARBA00004141"/>
    </source>
</evidence>
<organism evidence="7 8">
    <name type="scientific">Flavobacterium aquariorum</name>
    <dbReference type="NCBI Taxonomy" id="2217670"/>
    <lineage>
        <taxon>Bacteria</taxon>
        <taxon>Pseudomonadati</taxon>
        <taxon>Bacteroidota</taxon>
        <taxon>Flavobacteriia</taxon>
        <taxon>Flavobacteriales</taxon>
        <taxon>Flavobacteriaceae</taxon>
        <taxon>Flavobacterium</taxon>
    </lineage>
</organism>
<feature type="transmembrane region" description="Helical" evidence="6">
    <location>
        <begin position="111"/>
        <end position="132"/>
    </location>
</feature>
<evidence type="ECO:0000256" key="6">
    <source>
        <dbReference type="SAM" id="Phobius"/>
    </source>
</evidence>
<dbReference type="OrthoDB" id="9786493at2"/>
<keyword evidence="4 6" id="KW-0472">Membrane</keyword>
<accession>A0A2W7TZ91</accession>
<feature type="transmembrane region" description="Helical" evidence="6">
    <location>
        <begin position="159"/>
        <end position="181"/>
    </location>
</feature>
<dbReference type="AlphaFoldDB" id="A0A2W7TZ91"/>
<dbReference type="Pfam" id="PF01226">
    <property type="entry name" value="Form_Nir_trans"/>
    <property type="match status" value="1"/>
</dbReference>
<feature type="transmembrane region" description="Helical" evidence="6">
    <location>
        <begin position="34"/>
        <end position="53"/>
    </location>
</feature>
<dbReference type="RefSeq" id="WP_111408782.1">
    <property type="nucleotide sequence ID" value="NZ_QKXH01000002.1"/>
</dbReference>
<evidence type="ECO:0000256" key="5">
    <source>
        <dbReference type="ARBA" id="ARBA00049660"/>
    </source>
</evidence>
<dbReference type="GO" id="GO:0015499">
    <property type="term" value="F:formate transmembrane transporter activity"/>
    <property type="evidence" value="ECO:0007669"/>
    <property type="project" value="TreeGrafter"/>
</dbReference>
<dbReference type="GO" id="GO:0005886">
    <property type="term" value="C:plasma membrane"/>
    <property type="evidence" value="ECO:0007669"/>
    <property type="project" value="TreeGrafter"/>
</dbReference>
<comment type="subcellular location">
    <subcellularLocation>
        <location evidence="1">Membrane</location>
        <topology evidence="1">Multi-pass membrane protein</topology>
    </subcellularLocation>
</comment>
<evidence type="ECO:0000256" key="2">
    <source>
        <dbReference type="ARBA" id="ARBA00022692"/>
    </source>
</evidence>
<evidence type="ECO:0000313" key="7">
    <source>
        <dbReference type="EMBL" id="PZX94686.1"/>
    </source>
</evidence>
<dbReference type="Gene3D" id="1.20.1080.10">
    <property type="entry name" value="Glycerol uptake facilitator protein"/>
    <property type="match status" value="1"/>
</dbReference>
<dbReference type="NCBIfam" id="TIGR00790">
    <property type="entry name" value="fnt"/>
    <property type="match status" value="1"/>
</dbReference>
<dbReference type="PANTHER" id="PTHR30520:SF6">
    <property type="entry name" value="FORMATE_NITRATE FAMILY TRANSPORTER (EUROFUNG)"/>
    <property type="match status" value="1"/>
</dbReference>
<dbReference type="InterPro" id="IPR000292">
    <property type="entry name" value="For/NO2_transpt"/>
</dbReference>
<reference evidence="7 8" key="1">
    <citation type="submission" date="2018-06" db="EMBL/GenBank/DDBJ databases">
        <title>Flavobacterium sp IMCC34762, genome.</title>
        <authorList>
            <person name="Joung Y."/>
            <person name="Cho J."/>
            <person name="Song J."/>
        </authorList>
    </citation>
    <scope>NUCLEOTIDE SEQUENCE [LARGE SCALE GENOMIC DNA]</scope>
    <source>
        <strain evidence="7 8">IMCC34762</strain>
    </source>
</reference>
<keyword evidence="3 6" id="KW-1133">Transmembrane helix</keyword>
<evidence type="ECO:0000256" key="4">
    <source>
        <dbReference type="ARBA" id="ARBA00023136"/>
    </source>
</evidence>